<dbReference type="Pfam" id="PF00646">
    <property type="entry name" value="F-box"/>
    <property type="match status" value="1"/>
</dbReference>
<dbReference type="SMR" id="Q9GR41"/>
<dbReference type="UCSC" id="Y82E9BL.13">
    <property type="organism name" value="c. elegans"/>
</dbReference>
<dbReference type="InterPro" id="IPR040161">
    <property type="entry name" value="FB224"/>
</dbReference>
<dbReference type="KEGG" id="cel:CELE_Y82E9BL.13"/>
<dbReference type="OrthoDB" id="5909767at2759"/>
<dbReference type="PaxDb" id="6239-Y82E9BL.13"/>
<dbReference type="SMART" id="SM00256">
    <property type="entry name" value="FBOX"/>
    <property type="match status" value="1"/>
</dbReference>
<feature type="domain" description="F-box" evidence="1">
    <location>
        <begin position="1"/>
        <end position="47"/>
    </location>
</feature>
<reference evidence="2 3" key="1">
    <citation type="journal article" date="1998" name="Science">
        <title>Genome sequence of the nematode C. elegans: a platform for investigating biology.</title>
        <authorList>
            <consortium name="The C. elegans sequencing consortium"/>
            <person name="Sulson J.E."/>
            <person name="Waterston R."/>
        </authorList>
    </citation>
    <scope>NUCLEOTIDE SEQUENCE [LARGE SCALE GENOMIC DNA]</scope>
    <source>
        <strain evidence="2 3">Bristol N2</strain>
    </source>
</reference>
<dbReference type="Proteomes" id="UP000001940">
    <property type="component" value="Chromosome III"/>
</dbReference>
<dbReference type="PANTHER" id="PTHR23015">
    <property type="entry name" value="UNCHARACTERIZED C.ELEGANS PROTEIN"/>
    <property type="match status" value="1"/>
</dbReference>
<dbReference type="EMBL" id="BX284603">
    <property type="protein sequence ID" value="CCD73898.1"/>
    <property type="molecule type" value="Genomic_DNA"/>
</dbReference>
<protein>
    <submittedName>
        <fullName evidence="2">F-box domain-containing protein</fullName>
    </submittedName>
</protein>
<evidence type="ECO:0000259" key="1">
    <source>
        <dbReference type="PROSITE" id="PS50181"/>
    </source>
</evidence>
<dbReference type="AlphaFoldDB" id="Q9GR41"/>
<dbReference type="PROSITE" id="PS50181">
    <property type="entry name" value="FBOX"/>
    <property type="match status" value="1"/>
</dbReference>
<dbReference type="HOGENOM" id="CLU_030831_3_1_1"/>
<accession>Q9GR41</accession>
<dbReference type="PhylomeDB" id="Q9GR41"/>
<dbReference type="InterPro" id="IPR001810">
    <property type="entry name" value="F-box_dom"/>
</dbReference>
<evidence type="ECO:0000313" key="4">
    <source>
        <dbReference type="WormBase" id="Y82E9BL.13"/>
    </source>
</evidence>
<evidence type="ECO:0000313" key="3">
    <source>
        <dbReference type="Proteomes" id="UP000001940"/>
    </source>
</evidence>
<organism evidence="2 3">
    <name type="scientific">Caenorhabditis elegans</name>
    <dbReference type="NCBI Taxonomy" id="6239"/>
    <lineage>
        <taxon>Eukaryota</taxon>
        <taxon>Metazoa</taxon>
        <taxon>Ecdysozoa</taxon>
        <taxon>Nematoda</taxon>
        <taxon>Chromadorea</taxon>
        <taxon>Rhabditida</taxon>
        <taxon>Rhabditina</taxon>
        <taxon>Rhabditomorpha</taxon>
        <taxon>Rhabditoidea</taxon>
        <taxon>Rhabditidae</taxon>
        <taxon>Peloderinae</taxon>
        <taxon>Caenorhabditis</taxon>
    </lineage>
</organism>
<dbReference type="Pfam" id="PF01827">
    <property type="entry name" value="FTH"/>
    <property type="match status" value="1"/>
</dbReference>
<dbReference type="InParanoid" id="Q9GR41"/>
<dbReference type="InterPro" id="IPR002900">
    <property type="entry name" value="DUF38/FTH_CAE_spp"/>
</dbReference>
<dbReference type="GeneID" id="190760"/>
<dbReference type="CDD" id="cd22150">
    <property type="entry name" value="F-box_CeFBXA-like"/>
    <property type="match status" value="1"/>
</dbReference>
<dbReference type="RefSeq" id="NP_497378.2">
    <property type="nucleotide sequence ID" value="NM_064977.3"/>
</dbReference>
<evidence type="ECO:0000313" key="2">
    <source>
        <dbReference type="EMBL" id="CCD73898.1"/>
    </source>
</evidence>
<dbReference type="Bgee" id="WBGene00022329">
    <property type="expression patterns" value="Expressed in pharyngeal muscle cell (C elegans) and 3 other cell types or tissues"/>
</dbReference>
<proteinExistence type="predicted"/>
<dbReference type="AGR" id="WB:WBGene00022329"/>
<sequence>MPIEIIHETLQKMEPRNRLTLRKVSRNLRLAVDHHGIGFMDVIFKITSEKSVEMELDDICIKCRNNIHGNCLMDIEDDTQRRDKTIVGADCIEMALSVLEMCLKKPLKTLLLSINSLSEDRFKNFDALTDRLQAVKPLDVECLLLTDLSLAQCAHLLPFFEAGKLERIAINNDEEEFNKFEEITVLEQWKKAKRLHLNPYKGFDTSSVSIESFFHCKWFSITVLTISAQDARKIEEILLKNEHFTGCDIKCWTLPVMTEIFQTITELPSDDTIKSKFEYSSGNSKFSFEVQYGYINISRV</sequence>
<dbReference type="PANTHER" id="PTHR23015:SF4">
    <property type="entry name" value="DUF38 DOMAIN-CONTAINING PROTEIN-RELATED"/>
    <property type="match status" value="1"/>
</dbReference>
<dbReference type="CTD" id="190760"/>
<dbReference type="FunCoup" id="Q9GR41">
    <property type="interactions" value="176"/>
</dbReference>
<keyword evidence="3" id="KW-1185">Reference proteome</keyword>
<dbReference type="WormBase" id="Y82E9BL.13">
    <property type="protein sequence ID" value="CE39532"/>
    <property type="gene ID" value="WBGene00022329"/>
    <property type="gene designation" value="fbxa-79"/>
</dbReference>
<name>Q9GR41_CAEEL</name>
<gene>
    <name evidence="2 4" type="primary">fbxa-79</name>
    <name evidence="2" type="ORF">CELE_Y82E9BL.13</name>
    <name evidence="4" type="ORF">Y82E9BL.13</name>
</gene>